<name>A0A5C5ZFL2_9BACT</name>
<organism evidence="1 2">
    <name type="scientific">Posidoniimonas polymericola</name>
    <dbReference type="NCBI Taxonomy" id="2528002"/>
    <lineage>
        <taxon>Bacteria</taxon>
        <taxon>Pseudomonadati</taxon>
        <taxon>Planctomycetota</taxon>
        <taxon>Planctomycetia</taxon>
        <taxon>Pirellulales</taxon>
        <taxon>Lacipirellulaceae</taxon>
        <taxon>Posidoniimonas</taxon>
    </lineage>
</organism>
<dbReference type="Proteomes" id="UP000318478">
    <property type="component" value="Unassembled WGS sequence"/>
</dbReference>
<dbReference type="AlphaFoldDB" id="A0A5C5ZFL2"/>
<reference evidence="1 2" key="1">
    <citation type="submission" date="2019-02" db="EMBL/GenBank/DDBJ databases">
        <title>Deep-cultivation of Planctomycetes and their phenomic and genomic characterization uncovers novel biology.</title>
        <authorList>
            <person name="Wiegand S."/>
            <person name="Jogler M."/>
            <person name="Boedeker C."/>
            <person name="Pinto D."/>
            <person name="Vollmers J."/>
            <person name="Rivas-Marin E."/>
            <person name="Kohn T."/>
            <person name="Peeters S.H."/>
            <person name="Heuer A."/>
            <person name="Rast P."/>
            <person name="Oberbeckmann S."/>
            <person name="Bunk B."/>
            <person name="Jeske O."/>
            <person name="Meyerdierks A."/>
            <person name="Storesund J.E."/>
            <person name="Kallscheuer N."/>
            <person name="Luecker S."/>
            <person name="Lage O.M."/>
            <person name="Pohl T."/>
            <person name="Merkel B.J."/>
            <person name="Hornburger P."/>
            <person name="Mueller R.-W."/>
            <person name="Bruemmer F."/>
            <person name="Labrenz M."/>
            <person name="Spormann A.M."/>
            <person name="Op Den Camp H."/>
            <person name="Overmann J."/>
            <person name="Amann R."/>
            <person name="Jetten M.S.M."/>
            <person name="Mascher T."/>
            <person name="Medema M.H."/>
            <person name="Devos D.P."/>
            <person name="Kaster A.-K."/>
            <person name="Ovreas L."/>
            <person name="Rohde M."/>
            <person name="Galperin M.Y."/>
            <person name="Jogler C."/>
        </authorList>
    </citation>
    <scope>NUCLEOTIDE SEQUENCE [LARGE SCALE GENOMIC DNA]</scope>
    <source>
        <strain evidence="1 2">Pla123a</strain>
    </source>
</reference>
<dbReference type="OrthoDB" id="289058at2"/>
<keyword evidence="2" id="KW-1185">Reference proteome</keyword>
<accession>A0A5C5ZFL2</accession>
<gene>
    <name evidence="1" type="ORF">Pla123a_04480</name>
</gene>
<proteinExistence type="predicted"/>
<sequence>MHAVELRNQAVAAAKRVGIEVREDWFDGRGGGVCQLKGRAILLLDLAQTADEQLELLLAALRDEPQTQELELSNELRAELAAEQARPG</sequence>
<dbReference type="RefSeq" id="WP_146583894.1">
    <property type="nucleotide sequence ID" value="NZ_SJPO01000001.1"/>
</dbReference>
<comment type="caution">
    <text evidence="1">The sequence shown here is derived from an EMBL/GenBank/DDBJ whole genome shotgun (WGS) entry which is preliminary data.</text>
</comment>
<protein>
    <submittedName>
        <fullName evidence="1">Uncharacterized protein</fullName>
    </submittedName>
</protein>
<evidence type="ECO:0000313" key="1">
    <source>
        <dbReference type="EMBL" id="TWT85641.1"/>
    </source>
</evidence>
<evidence type="ECO:0000313" key="2">
    <source>
        <dbReference type="Proteomes" id="UP000318478"/>
    </source>
</evidence>
<dbReference type="EMBL" id="SJPO01000001">
    <property type="protein sequence ID" value="TWT85641.1"/>
    <property type="molecule type" value="Genomic_DNA"/>
</dbReference>